<dbReference type="Proteomes" id="UP001214576">
    <property type="component" value="Unassembled WGS sequence"/>
</dbReference>
<protein>
    <submittedName>
        <fullName evidence="2">Uncharacterized protein</fullName>
    </submittedName>
</protein>
<dbReference type="AlphaFoldDB" id="A0AAD4UPC6"/>
<proteinExistence type="predicted"/>
<gene>
    <name evidence="2" type="ORF">MG293_002236</name>
</gene>
<comment type="caution">
    <text evidence="2">The sequence shown here is derived from an EMBL/GenBank/DDBJ whole genome shotgun (WGS) entry which is preliminary data.</text>
</comment>
<feature type="region of interest" description="Disordered" evidence="1">
    <location>
        <begin position="22"/>
        <end position="189"/>
    </location>
</feature>
<sequence>MSSTRWISLQTQCSVELLMWTPGGAEEQDPGAPRLRQRHGKTAGPAEMQRRAGITQGKEQRLCFAGAAMKRYPKPKDSRRSRGLALATDVGSSTTRTVPFDLCQGRWDPAGPPTAAERQVPGPREPPSYTPTDNDGTSPLTGPGAEGPRLRAAVSNRRRPSETRPCPHSPFVRSSKGGASQGRFLGTFP</sequence>
<feature type="compositionally biased region" description="Polar residues" evidence="1">
    <location>
        <begin position="130"/>
        <end position="140"/>
    </location>
</feature>
<evidence type="ECO:0000256" key="1">
    <source>
        <dbReference type="SAM" id="MobiDB-lite"/>
    </source>
</evidence>
<keyword evidence="3" id="KW-1185">Reference proteome</keyword>
<evidence type="ECO:0000313" key="2">
    <source>
        <dbReference type="EMBL" id="KAI4549906.1"/>
    </source>
</evidence>
<dbReference type="EMBL" id="JAKZEL010000001">
    <property type="protein sequence ID" value="KAI4549906.1"/>
    <property type="molecule type" value="Genomic_DNA"/>
</dbReference>
<organism evidence="2 3">
    <name type="scientific">Ovis ammon polii</name>
    <dbReference type="NCBI Taxonomy" id="230172"/>
    <lineage>
        <taxon>Eukaryota</taxon>
        <taxon>Metazoa</taxon>
        <taxon>Chordata</taxon>
        <taxon>Craniata</taxon>
        <taxon>Vertebrata</taxon>
        <taxon>Euteleostomi</taxon>
        <taxon>Mammalia</taxon>
        <taxon>Eutheria</taxon>
        <taxon>Laurasiatheria</taxon>
        <taxon>Artiodactyla</taxon>
        <taxon>Ruminantia</taxon>
        <taxon>Pecora</taxon>
        <taxon>Bovidae</taxon>
        <taxon>Caprinae</taxon>
        <taxon>Ovis</taxon>
    </lineage>
</organism>
<evidence type="ECO:0000313" key="3">
    <source>
        <dbReference type="Proteomes" id="UP001214576"/>
    </source>
</evidence>
<name>A0AAD4UPC6_OVIAM</name>
<reference evidence="2" key="1">
    <citation type="submission" date="2022-03" db="EMBL/GenBank/DDBJ databases">
        <title>Genomic analyses of argali, domestic sheep and their hybrids provide insights into chromosomal evolution, heterosis and genetic basis of agronomic traits.</title>
        <authorList>
            <person name="Li M."/>
        </authorList>
    </citation>
    <scope>NUCLEOTIDE SEQUENCE</scope>
    <source>
        <strain evidence="2">CAU-MHL-2022a</strain>
        <tissue evidence="2">Skin</tissue>
    </source>
</reference>
<accession>A0AAD4UPC6</accession>